<evidence type="ECO:0000256" key="2">
    <source>
        <dbReference type="SAM" id="Phobius"/>
    </source>
</evidence>
<evidence type="ECO:0000256" key="1">
    <source>
        <dbReference type="SAM" id="MobiDB-lite"/>
    </source>
</evidence>
<accession>A0A9P6WN11</accession>
<evidence type="ECO:0000313" key="3">
    <source>
        <dbReference type="EMBL" id="KAG0690096.1"/>
    </source>
</evidence>
<dbReference type="InterPro" id="IPR036719">
    <property type="entry name" value="Neuro-gated_channel_TM_sf"/>
</dbReference>
<reference evidence="3" key="1">
    <citation type="submission" date="2020-11" db="EMBL/GenBank/DDBJ databases">
        <title>Kefir isolates.</title>
        <authorList>
            <person name="Marcisauskas S."/>
            <person name="Kim Y."/>
            <person name="Blasche S."/>
        </authorList>
    </citation>
    <scope>NUCLEOTIDE SEQUENCE</scope>
    <source>
        <strain evidence="3">Olga-1</strain>
    </source>
</reference>
<dbReference type="AlphaFoldDB" id="A0A9P6WN11"/>
<feature type="compositionally biased region" description="Low complexity" evidence="1">
    <location>
        <begin position="26"/>
        <end position="40"/>
    </location>
</feature>
<feature type="transmembrane region" description="Helical" evidence="2">
    <location>
        <begin position="364"/>
        <end position="384"/>
    </location>
</feature>
<dbReference type="Proteomes" id="UP000697127">
    <property type="component" value="Unassembled WGS sequence"/>
</dbReference>
<sequence length="432" mass="49601">MVGPITLIRKKSQKLKRKLSKHEKTSNLNNNSSNNIFDDDNYNNSNNHSYTNLRSSLSNVKISEFNDFYSPPYNSSTPRNDHSVSFDLSPSDRDDFIFNSPIYLSNNNSKSYQNLNKEKDNNKSLFYKNTNSNHSRRSIDNLGTLIKIPKRNVSPIHLDSSLSSSSLNLNQKSNRKSFDIGSFQLSKARPNSKRILSDSSLYSSFNSRPNSLIIDNDSSFIPPYNIHNNTSNNLINNNSKISNSFYKNRQTQSAISLNNLGILTLDHEYNNHNNHSNNLNSTRFNKFDSKNNDQIFISNSSNLQRSQSSNFGTHHKHNHNHNHKHKHNQHSHSKGNLKKKHKDNQGIINSNVENWKNPETTLNILFAIIFHLLNIFFSLFIYLPIHILFKLGSFSYFLIASILFIWYFYSGNYVSETTQIATSTASAIIVHT</sequence>
<feature type="compositionally biased region" description="Basic residues" evidence="1">
    <location>
        <begin position="313"/>
        <end position="342"/>
    </location>
</feature>
<keyword evidence="2" id="KW-1133">Transmembrane helix</keyword>
<organism evidence="3 4">
    <name type="scientific">Pichia californica</name>
    <dbReference type="NCBI Taxonomy" id="460514"/>
    <lineage>
        <taxon>Eukaryota</taxon>
        <taxon>Fungi</taxon>
        <taxon>Dikarya</taxon>
        <taxon>Ascomycota</taxon>
        <taxon>Saccharomycotina</taxon>
        <taxon>Pichiomycetes</taxon>
        <taxon>Pichiales</taxon>
        <taxon>Pichiaceae</taxon>
        <taxon>Pichia</taxon>
    </lineage>
</organism>
<keyword evidence="4" id="KW-1185">Reference proteome</keyword>
<keyword evidence="2" id="KW-0812">Transmembrane</keyword>
<name>A0A9P6WN11_9ASCO</name>
<keyword evidence="2" id="KW-0472">Membrane</keyword>
<dbReference type="GO" id="GO:0016020">
    <property type="term" value="C:membrane"/>
    <property type="evidence" value="ECO:0007669"/>
    <property type="project" value="InterPro"/>
</dbReference>
<feature type="region of interest" description="Disordered" evidence="1">
    <location>
        <begin position="12"/>
        <end position="40"/>
    </location>
</feature>
<comment type="caution">
    <text evidence="3">The sequence shown here is derived from an EMBL/GenBank/DDBJ whole genome shotgun (WGS) entry which is preliminary data.</text>
</comment>
<gene>
    <name evidence="3" type="ORF">C6P40_003859</name>
</gene>
<proteinExistence type="predicted"/>
<feature type="compositionally biased region" description="Basic residues" evidence="1">
    <location>
        <begin position="12"/>
        <end position="21"/>
    </location>
</feature>
<feature type="transmembrane region" description="Helical" evidence="2">
    <location>
        <begin position="391"/>
        <end position="409"/>
    </location>
</feature>
<feature type="region of interest" description="Disordered" evidence="1">
    <location>
        <begin position="304"/>
        <end position="342"/>
    </location>
</feature>
<protein>
    <submittedName>
        <fullName evidence="3">Uncharacterized protein</fullName>
    </submittedName>
</protein>
<evidence type="ECO:0000313" key="4">
    <source>
        <dbReference type="Proteomes" id="UP000697127"/>
    </source>
</evidence>
<dbReference type="GO" id="GO:0006811">
    <property type="term" value="P:monoatomic ion transport"/>
    <property type="evidence" value="ECO:0007669"/>
    <property type="project" value="InterPro"/>
</dbReference>
<dbReference type="SUPFAM" id="SSF90112">
    <property type="entry name" value="Neurotransmitter-gated ion-channel transmembrane pore"/>
    <property type="match status" value="1"/>
</dbReference>
<dbReference type="EMBL" id="PUHW01000046">
    <property type="protein sequence ID" value="KAG0690096.1"/>
    <property type="molecule type" value="Genomic_DNA"/>
</dbReference>